<dbReference type="InterPro" id="IPR005861">
    <property type="entry name" value="HisP_aminotrans"/>
</dbReference>
<evidence type="ECO:0000256" key="8">
    <source>
        <dbReference type="ARBA" id="ARBA00022898"/>
    </source>
</evidence>
<feature type="domain" description="Aminotransferase class I/classII large" evidence="12">
    <location>
        <begin position="46"/>
        <end position="347"/>
    </location>
</feature>
<dbReference type="GO" id="GO:0004400">
    <property type="term" value="F:histidinol-phosphate transaminase activity"/>
    <property type="evidence" value="ECO:0007669"/>
    <property type="project" value="UniProtKB-UniRule"/>
</dbReference>
<dbReference type="GO" id="GO:0000105">
    <property type="term" value="P:L-histidine biosynthetic process"/>
    <property type="evidence" value="ECO:0007669"/>
    <property type="project" value="UniProtKB-UniRule"/>
</dbReference>
<organism evidence="13 14">
    <name type="scientific">Gracilimonas sediminicola</name>
    <dbReference type="NCBI Taxonomy" id="2952158"/>
    <lineage>
        <taxon>Bacteria</taxon>
        <taxon>Pseudomonadati</taxon>
        <taxon>Balneolota</taxon>
        <taxon>Balneolia</taxon>
        <taxon>Balneolales</taxon>
        <taxon>Balneolaceae</taxon>
        <taxon>Gracilimonas</taxon>
    </lineage>
</organism>
<dbReference type="EMBL" id="JANDBC010000001">
    <property type="protein sequence ID" value="MCP9290737.1"/>
    <property type="molecule type" value="Genomic_DNA"/>
</dbReference>
<evidence type="ECO:0000256" key="11">
    <source>
        <dbReference type="HAMAP-Rule" id="MF_01023"/>
    </source>
</evidence>
<keyword evidence="8 11" id="KW-0663">Pyridoxal phosphate</keyword>
<dbReference type="InterPro" id="IPR015424">
    <property type="entry name" value="PyrdxlP-dep_Trfase"/>
</dbReference>
<evidence type="ECO:0000313" key="13">
    <source>
        <dbReference type="EMBL" id="MCP9290737.1"/>
    </source>
</evidence>
<dbReference type="PROSITE" id="PS00599">
    <property type="entry name" value="AA_TRANSFER_CLASS_2"/>
    <property type="match status" value="1"/>
</dbReference>
<keyword evidence="6 11" id="KW-0028">Amino-acid biosynthesis</keyword>
<dbReference type="InterPro" id="IPR015422">
    <property type="entry name" value="PyrdxlP-dep_Trfase_small"/>
</dbReference>
<evidence type="ECO:0000256" key="2">
    <source>
        <dbReference type="ARBA" id="ARBA00005011"/>
    </source>
</evidence>
<evidence type="ECO:0000256" key="5">
    <source>
        <dbReference type="ARBA" id="ARBA00022576"/>
    </source>
</evidence>
<keyword evidence="9 11" id="KW-0368">Histidine biosynthesis</keyword>
<dbReference type="AlphaFoldDB" id="A0A9X2L1Z0"/>
<evidence type="ECO:0000256" key="4">
    <source>
        <dbReference type="ARBA" id="ARBA00011738"/>
    </source>
</evidence>
<comment type="cofactor">
    <cofactor evidence="1 11">
        <name>pyridoxal 5'-phosphate</name>
        <dbReference type="ChEBI" id="CHEBI:597326"/>
    </cofactor>
</comment>
<evidence type="ECO:0000256" key="3">
    <source>
        <dbReference type="ARBA" id="ARBA00007970"/>
    </source>
</evidence>
<keyword evidence="5 11" id="KW-0032">Aminotransferase</keyword>
<reference evidence="13" key="1">
    <citation type="submission" date="2022-06" db="EMBL/GenBank/DDBJ databases">
        <title>Gracilimonas sp. CAU 1638 isolated from sea sediment.</title>
        <authorList>
            <person name="Kim W."/>
        </authorList>
    </citation>
    <scope>NUCLEOTIDE SEQUENCE</scope>
    <source>
        <strain evidence="13">CAU 1638</strain>
    </source>
</reference>
<comment type="pathway">
    <text evidence="2 11">Amino-acid biosynthesis; L-histidine biosynthesis; L-histidine from 5-phospho-alpha-D-ribose 1-diphosphate: step 7/9.</text>
</comment>
<evidence type="ECO:0000256" key="6">
    <source>
        <dbReference type="ARBA" id="ARBA00022605"/>
    </source>
</evidence>
<name>A0A9X2L1Z0_9BACT</name>
<evidence type="ECO:0000259" key="12">
    <source>
        <dbReference type="Pfam" id="PF00155"/>
    </source>
</evidence>
<dbReference type="CDD" id="cd00609">
    <property type="entry name" value="AAT_like"/>
    <property type="match status" value="1"/>
</dbReference>
<dbReference type="Proteomes" id="UP001139125">
    <property type="component" value="Unassembled WGS sequence"/>
</dbReference>
<gene>
    <name evidence="11 13" type="primary">hisC</name>
    <name evidence="13" type="ORF">NM125_03950</name>
</gene>
<dbReference type="NCBIfam" id="TIGR01141">
    <property type="entry name" value="hisC"/>
    <property type="match status" value="1"/>
</dbReference>
<keyword evidence="7 11" id="KW-0808">Transferase</keyword>
<evidence type="ECO:0000256" key="9">
    <source>
        <dbReference type="ARBA" id="ARBA00023102"/>
    </source>
</evidence>
<comment type="subunit">
    <text evidence="4 11">Homodimer.</text>
</comment>
<protein>
    <recommendedName>
        <fullName evidence="11">Histidinol-phosphate aminotransferase</fullName>
        <ecNumber evidence="11">2.6.1.9</ecNumber>
    </recommendedName>
    <alternativeName>
        <fullName evidence="11">Imidazole acetol-phosphate transaminase</fullName>
    </alternativeName>
</protein>
<dbReference type="PANTHER" id="PTHR42885:SF2">
    <property type="entry name" value="HISTIDINOL-PHOSPHATE AMINOTRANSFERASE"/>
    <property type="match status" value="1"/>
</dbReference>
<dbReference type="RefSeq" id="WP_255133081.1">
    <property type="nucleotide sequence ID" value="NZ_JANDBC010000001.1"/>
</dbReference>
<comment type="similarity">
    <text evidence="3 11">Belongs to the class-II pyridoxal-phosphate-dependent aminotransferase family. Histidinol-phosphate aminotransferase subfamily.</text>
</comment>
<accession>A0A9X2L1Z0</accession>
<dbReference type="Pfam" id="PF00155">
    <property type="entry name" value="Aminotran_1_2"/>
    <property type="match status" value="1"/>
</dbReference>
<comment type="catalytic activity">
    <reaction evidence="10 11">
        <text>L-histidinol phosphate + 2-oxoglutarate = 3-(imidazol-4-yl)-2-oxopropyl phosphate + L-glutamate</text>
        <dbReference type="Rhea" id="RHEA:23744"/>
        <dbReference type="ChEBI" id="CHEBI:16810"/>
        <dbReference type="ChEBI" id="CHEBI:29985"/>
        <dbReference type="ChEBI" id="CHEBI:57766"/>
        <dbReference type="ChEBI" id="CHEBI:57980"/>
        <dbReference type="EC" id="2.6.1.9"/>
    </reaction>
</comment>
<dbReference type="InterPro" id="IPR004839">
    <property type="entry name" value="Aminotransferase_I/II_large"/>
</dbReference>
<proteinExistence type="inferred from homology"/>
<dbReference type="HAMAP" id="MF_01023">
    <property type="entry name" value="HisC_aminotrans_2"/>
    <property type="match status" value="1"/>
</dbReference>
<evidence type="ECO:0000256" key="7">
    <source>
        <dbReference type="ARBA" id="ARBA00022679"/>
    </source>
</evidence>
<evidence type="ECO:0000313" key="14">
    <source>
        <dbReference type="Proteomes" id="UP001139125"/>
    </source>
</evidence>
<dbReference type="InterPro" id="IPR001917">
    <property type="entry name" value="Aminotrans_II_pyridoxalP_BS"/>
</dbReference>
<dbReference type="InterPro" id="IPR015421">
    <property type="entry name" value="PyrdxlP-dep_Trfase_major"/>
</dbReference>
<dbReference type="Gene3D" id="3.40.640.10">
    <property type="entry name" value="Type I PLP-dependent aspartate aminotransferase-like (Major domain)"/>
    <property type="match status" value="1"/>
</dbReference>
<sequence>MSKQINIDALVRENIRNLKPYRSARDDFDRGILLDANENSMGAPFEDDLELNRYPMPYQEELREKIAAFRDVHKENVFVGVGSDEAIDLLFRVFCIPGKDRVIVNPPTYGMYKVSANINDVQVDEVLLTEGFQLQPENILDAVQPETKIIFICSPNNPTANSMNISDVVRVLEGFNGIVVVDEAYIDFSRQGSLANNLNDFPNLVVLQTMSKSFGLAGIRLGIALANPEVISYMMKVKAPYNVNKLTSKKAIQAFSNLGNITTNIKSILKERERVINKLIKYEAVDYVYPTDANFILFKIKNAMDVYKKMAEEGVIIRYRGNEPHCEDCLRLTIGTQAENDRFFEALDKIK</sequence>
<dbReference type="Gene3D" id="3.90.1150.10">
    <property type="entry name" value="Aspartate Aminotransferase, domain 1"/>
    <property type="match status" value="1"/>
</dbReference>
<dbReference type="EC" id="2.6.1.9" evidence="11"/>
<feature type="modified residue" description="N6-(pyridoxal phosphate)lysine" evidence="11">
    <location>
        <position position="212"/>
    </location>
</feature>
<evidence type="ECO:0000256" key="1">
    <source>
        <dbReference type="ARBA" id="ARBA00001933"/>
    </source>
</evidence>
<keyword evidence="14" id="KW-1185">Reference proteome</keyword>
<comment type="caution">
    <text evidence="13">The sequence shown here is derived from an EMBL/GenBank/DDBJ whole genome shotgun (WGS) entry which is preliminary data.</text>
</comment>
<evidence type="ECO:0000256" key="10">
    <source>
        <dbReference type="ARBA" id="ARBA00047481"/>
    </source>
</evidence>
<dbReference type="GO" id="GO:0030170">
    <property type="term" value="F:pyridoxal phosphate binding"/>
    <property type="evidence" value="ECO:0007669"/>
    <property type="project" value="InterPro"/>
</dbReference>
<dbReference type="PANTHER" id="PTHR42885">
    <property type="entry name" value="HISTIDINOL-PHOSPHATE AMINOTRANSFERASE-RELATED"/>
    <property type="match status" value="1"/>
</dbReference>
<dbReference type="SUPFAM" id="SSF53383">
    <property type="entry name" value="PLP-dependent transferases"/>
    <property type="match status" value="1"/>
</dbReference>